<dbReference type="Proteomes" id="UP000507470">
    <property type="component" value="Unassembled WGS sequence"/>
</dbReference>
<evidence type="ECO:0000313" key="2">
    <source>
        <dbReference type="Proteomes" id="UP000507470"/>
    </source>
</evidence>
<keyword evidence="2" id="KW-1185">Reference proteome</keyword>
<gene>
    <name evidence="1" type="ORF">MCOR_57955</name>
</gene>
<sequence>MIGTEKHVKTIRMMNNAKDCLKSKGNCTYITSGSYGEGLVMRGSDLDVMYVCKFAEVCEYKNMRFKPNITYFEMEAEDSQPCFTRLRLRYFTGRFFFAGFIEKIEGSYYLSNSKLKEQMTDIRFPIIHGPCLSDKHGTIDLALCFRSKSWIPQAKH</sequence>
<proteinExistence type="predicted"/>
<reference evidence="1 2" key="1">
    <citation type="submission" date="2020-06" db="EMBL/GenBank/DDBJ databases">
        <authorList>
            <person name="Li R."/>
            <person name="Bekaert M."/>
        </authorList>
    </citation>
    <scope>NUCLEOTIDE SEQUENCE [LARGE SCALE GENOMIC DNA]</scope>
    <source>
        <strain evidence="2">wild</strain>
    </source>
</reference>
<dbReference type="OrthoDB" id="6120860at2759"/>
<protein>
    <submittedName>
        <fullName evidence="1">Uncharacterized protein</fullName>
    </submittedName>
</protein>
<dbReference type="EMBL" id="CACVKT020010409">
    <property type="protein sequence ID" value="CAC5426222.1"/>
    <property type="molecule type" value="Genomic_DNA"/>
</dbReference>
<accession>A0A6J8F251</accession>
<evidence type="ECO:0000313" key="1">
    <source>
        <dbReference type="EMBL" id="CAC5426222.1"/>
    </source>
</evidence>
<organism evidence="1 2">
    <name type="scientific">Mytilus coruscus</name>
    <name type="common">Sea mussel</name>
    <dbReference type="NCBI Taxonomy" id="42192"/>
    <lineage>
        <taxon>Eukaryota</taxon>
        <taxon>Metazoa</taxon>
        <taxon>Spiralia</taxon>
        <taxon>Lophotrochozoa</taxon>
        <taxon>Mollusca</taxon>
        <taxon>Bivalvia</taxon>
        <taxon>Autobranchia</taxon>
        <taxon>Pteriomorphia</taxon>
        <taxon>Mytilida</taxon>
        <taxon>Mytiloidea</taxon>
        <taxon>Mytilidae</taxon>
        <taxon>Mytilinae</taxon>
        <taxon>Mytilus</taxon>
    </lineage>
</organism>
<dbReference type="AlphaFoldDB" id="A0A6J8F251"/>
<name>A0A6J8F251_MYTCO</name>